<dbReference type="InterPro" id="IPR015943">
    <property type="entry name" value="WD40/YVTN_repeat-like_dom_sf"/>
</dbReference>
<dbReference type="HOGENOM" id="CLU_540376_0_0_2"/>
<protein>
    <recommendedName>
        <fullName evidence="3">YncE family protein</fullName>
    </recommendedName>
</protein>
<dbReference type="STRING" id="886738.Nlim_1117"/>
<accession>F3KKU3</accession>
<dbReference type="AlphaFoldDB" id="F3KKU3"/>
<dbReference type="InterPro" id="IPR051200">
    <property type="entry name" value="Host-pathogen_enzymatic-act"/>
</dbReference>
<organism evidence="2">
    <name type="scientific">Candidatus Nitrosarchaeum limnium SFB1</name>
    <dbReference type="NCBI Taxonomy" id="886738"/>
    <lineage>
        <taxon>Archaea</taxon>
        <taxon>Nitrososphaerota</taxon>
        <taxon>Nitrososphaeria</taxon>
        <taxon>Nitrosopumilales</taxon>
        <taxon>Nitrosopumilaceae</taxon>
        <taxon>Nitrosarchaeum</taxon>
    </lineage>
</organism>
<keyword evidence="1" id="KW-0472">Membrane</keyword>
<gene>
    <name evidence="2" type="ORF">Nlim_1117</name>
</gene>
<sequence>MKFGVFFFTFFLASLSIFLSISQVYGQTQDITVIDVGGSPAEMTLVNGDLYVSDPEQGRIIIIDGKSNQVKNTIPTQKGIVNLIYIEGTNKMYATVFENPIVLAINLDTNMVETISFPDPVFTMWSKSNKPYGQREYVNFQTSGVGMDYDPNNKMLYVANFDGHSIEVIDTTTNKYVQTISNILSPVHLIIDSQTNMMLVLQYHENQVAFVDLTTNQVVKELDTGFAPANVVIDTHHRKAYVTHHASPEIAVINLDDQTIIKKINVPSPMHAIGIDDNDEIIYATYMPDSPTTQAAIKNQLVIINGLSDKILNVMDIENNPYNILVDTASQKGYATIIKNGVVLTTHLESGVFEDVEQELASTIGTEDQQTETKEKAGGGCLIATAAYGTELAPQVQFLREVRDNTVMSTSSGMAFMSGFNQFYYSFSPTIADWERENPMFQEAVRAFITPMISTLSIMTLAEGGSDAQVLGLGISVIVLNLGIYIAAPTVIGFKVHKHLKSKK</sequence>
<name>F3KKU3_9ARCH</name>
<reference evidence="2" key="1">
    <citation type="journal article" date="2011" name="PLoS ONE">
        <title>Genome of a low-salinity ammonia-oxidizing archaeon determined by single-cell and metagenomic analysis.</title>
        <authorList>
            <person name="Blainey P.C."/>
            <person name="Mosier A.C."/>
            <person name="Potanina A."/>
            <person name="Francis C.A."/>
            <person name="Quake S.R."/>
        </authorList>
    </citation>
    <scope>NUCLEOTIDE SEQUENCE [LARGE SCALE GENOMIC DNA]</scope>
    <source>
        <strain evidence="2">SFB1</strain>
    </source>
</reference>
<dbReference type="PANTHER" id="PTHR47197:SF3">
    <property type="entry name" value="DIHYDRO-HEME D1 DEHYDROGENASE"/>
    <property type="match status" value="1"/>
</dbReference>
<proteinExistence type="predicted"/>
<keyword evidence="1" id="KW-1133">Transmembrane helix</keyword>
<dbReference type="SUPFAM" id="SSF51004">
    <property type="entry name" value="C-terminal (heme d1) domain of cytochrome cd1-nitrite reductase"/>
    <property type="match status" value="1"/>
</dbReference>
<dbReference type="Gene3D" id="2.130.10.10">
    <property type="entry name" value="YVTN repeat-like/Quinoprotein amine dehydrogenase"/>
    <property type="match status" value="2"/>
</dbReference>
<dbReference type="PATRIC" id="fig|886738.10.peg.1230"/>
<comment type="caution">
    <text evidence="2">The sequence shown here is derived from an EMBL/GenBank/DDBJ whole genome shotgun (WGS) entry which is preliminary data.</text>
</comment>
<dbReference type="Proteomes" id="UP000004348">
    <property type="component" value="Chromosome"/>
</dbReference>
<dbReference type="InterPro" id="IPR011048">
    <property type="entry name" value="Haem_d1_sf"/>
</dbReference>
<dbReference type="PANTHER" id="PTHR47197">
    <property type="entry name" value="PROTEIN NIRF"/>
    <property type="match status" value="1"/>
</dbReference>
<evidence type="ECO:0000313" key="2">
    <source>
        <dbReference type="EMBL" id="EGG42102.1"/>
    </source>
</evidence>
<evidence type="ECO:0008006" key="3">
    <source>
        <dbReference type="Google" id="ProtNLM"/>
    </source>
</evidence>
<keyword evidence="1" id="KW-0812">Transmembrane</keyword>
<feature type="transmembrane region" description="Helical" evidence="1">
    <location>
        <begin position="470"/>
        <end position="494"/>
    </location>
</feature>
<dbReference type="NCBIfam" id="NF041770">
    <property type="entry name" value="CFI_box_CTERM"/>
    <property type="match status" value="1"/>
</dbReference>
<dbReference type="InterPro" id="IPR049886">
    <property type="entry name" value="CFI_box_CTERM_dom"/>
</dbReference>
<evidence type="ECO:0000256" key="1">
    <source>
        <dbReference type="SAM" id="Phobius"/>
    </source>
</evidence>
<dbReference type="EMBL" id="AEGP01000040">
    <property type="protein sequence ID" value="EGG42102.1"/>
    <property type="molecule type" value="Genomic_DNA"/>
</dbReference>